<dbReference type="HOGENOM" id="CLU_110234_0_0_5"/>
<feature type="transmembrane region" description="Helical" evidence="1">
    <location>
        <begin position="61"/>
        <end position="84"/>
    </location>
</feature>
<keyword evidence="1" id="KW-0472">Membrane</keyword>
<evidence type="ECO:0000313" key="3">
    <source>
        <dbReference type="Proteomes" id="UP000002033"/>
    </source>
</evidence>
<proteinExistence type="predicted"/>
<feature type="transmembrane region" description="Helical" evidence="1">
    <location>
        <begin position="105"/>
        <end position="130"/>
    </location>
</feature>
<dbReference type="RefSeq" id="WP_013214963.1">
    <property type="nucleotide sequence ID" value="NC_014313.1"/>
</dbReference>
<organism evidence="2 3">
    <name type="scientific">Hyphomicrobium denitrificans (strain ATCC 51888 / DSM 1869 / NCIMB 11706 / TK 0415)</name>
    <dbReference type="NCBI Taxonomy" id="582899"/>
    <lineage>
        <taxon>Bacteria</taxon>
        <taxon>Pseudomonadati</taxon>
        <taxon>Pseudomonadota</taxon>
        <taxon>Alphaproteobacteria</taxon>
        <taxon>Hyphomicrobiales</taxon>
        <taxon>Hyphomicrobiaceae</taxon>
        <taxon>Hyphomicrobium</taxon>
    </lineage>
</organism>
<sequence length="166" mass="18414" precursor="true">MLITRLTKVTMSFALGLFCLLVAFDNIFAPATNYTFVQHVLSMDTTFPESGVRYRAITNPIAWQAAFAAIIVAEGFAGLLFVAGAIRLFRVRNAPAADFNREKTYAIAGAALAFLIWFFGFTVVGGEWFAMWESKTWNGQEAAFRFYITAVAVLIFLNQPDGEISE</sequence>
<protein>
    <recommendedName>
        <fullName evidence="4">Small integral membrane protein</fullName>
    </recommendedName>
</protein>
<name>D8JUF8_HYPDA</name>
<dbReference type="Proteomes" id="UP000002033">
    <property type="component" value="Chromosome"/>
</dbReference>
<evidence type="ECO:0000256" key="1">
    <source>
        <dbReference type="SAM" id="Phobius"/>
    </source>
</evidence>
<keyword evidence="3" id="KW-1185">Reference proteome</keyword>
<dbReference type="InterPro" id="IPR018681">
    <property type="entry name" value="DUF2165_transmembrane"/>
</dbReference>
<dbReference type="KEGG" id="hdn:Hden_0934"/>
<dbReference type="EMBL" id="CP002083">
    <property type="protein sequence ID" value="ADJ22748.1"/>
    <property type="molecule type" value="Genomic_DNA"/>
</dbReference>
<keyword evidence="1" id="KW-1133">Transmembrane helix</keyword>
<feature type="transmembrane region" description="Helical" evidence="1">
    <location>
        <begin position="142"/>
        <end position="158"/>
    </location>
</feature>
<gene>
    <name evidence="2" type="ordered locus">Hden_0934</name>
</gene>
<accession>D8JUF8</accession>
<keyword evidence="1" id="KW-0812">Transmembrane</keyword>
<evidence type="ECO:0000313" key="2">
    <source>
        <dbReference type="EMBL" id="ADJ22748.1"/>
    </source>
</evidence>
<dbReference type="OrthoDB" id="7618855at2"/>
<dbReference type="Pfam" id="PF09933">
    <property type="entry name" value="DUF2165"/>
    <property type="match status" value="1"/>
</dbReference>
<dbReference type="AlphaFoldDB" id="D8JUF8"/>
<reference evidence="3" key="1">
    <citation type="journal article" date="2011" name="J. Bacteriol.">
        <title>Genome sequences of eight morphologically diverse alphaproteobacteria.</title>
        <authorList>
            <consortium name="US DOE Joint Genome Institute"/>
            <person name="Brown P.J."/>
            <person name="Kysela D.T."/>
            <person name="Buechlein A."/>
            <person name="Hemmerich C."/>
            <person name="Brun Y.V."/>
        </authorList>
    </citation>
    <scope>NUCLEOTIDE SEQUENCE [LARGE SCALE GENOMIC DNA]</scope>
    <source>
        <strain evidence="3">ATCC 51888 / DSM 1869 / NCIB 11706 / TK 0415</strain>
    </source>
</reference>
<evidence type="ECO:0008006" key="4">
    <source>
        <dbReference type="Google" id="ProtNLM"/>
    </source>
</evidence>
<dbReference type="eggNOG" id="COG5472">
    <property type="taxonomic scope" value="Bacteria"/>
</dbReference>